<feature type="domain" description="SET" evidence="1">
    <location>
        <begin position="13"/>
        <end position="131"/>
    </location>
</feature>
<dbReference type="AlphaFoldDB" id="A0A345XR42"/>
<name>A0A345XR42_9ACTN</name>
<dbReference type="Proteomes" id="UP000254425">
    <property type="component" value="Chromosome"/>
</dbReference>
<dbReference type="InterPro" id="IPR001214">
    <property type="entry name" value="SET_dom"/>
</dbReference>
<dbReference type="InterPro" id="IPR053201">
    <property type="entry name" value="Flavunoidine_N-MTase"/>
</dbReference>
<dbReference type="Gene3D" id="2.170.270.10">
    <property type="entry name" value="SET domain"/>
    <property type="match status" value="1"/>
</dbReference>
<dbReference type="SUPFAM" id="SSF82199">
    <property type="entry name" value="SET domain"/>
    <property type="match status" value="1"/>
</dbReference>
<keyword evidence="3" id="KW-1185">Reference proteome</keyword>
<dbReference type="Pfam" id="PF00856">
    <property type="entry name" value="SET"/>
    <property type="match status" value="1"/>
</dbReference>
<accession>A0A345XR42</accession>
<protein>
    <submittedName>
        <fullName evidence="2">SET domain-containing protein</fullName>
    </submittedName>
</protein>
<dbReference type="RefSeq" id="WP_208879368.1">
    <property type="nucleotide sequence ID" value="NZ_CP031320.1"/>
</dbReference>
<dbReference type="EMBL" id="CP031320">
    <property type="protein sequence ID" value="AXK34108.1"/>
    <property type="molecule type" value="Genomic_DNA"/>
</dbReference>
<dbReference type="KEGG" id="sarm:DVA86_17035"/>
<organism evidence="2 3">
    <name type="scientific">Streptomyces armeniacus</name>
    <dbReference type="NCBI Taxonomy" id="83291"/>
    <lineage>
        <taxon>Bacteria</taxon>
        <taxon>Bacillati</taxon>
        <taxon>Actinomycetota</taxon>
        <taxon>Actinomycetes</taxon>
        <taxon>Kitasatosporales</taxon>
        <taxon>Streptomycetaceae</taxon>
        <taxon>Streptomyces</taxon>
    </lineage>
</organism>
<gene>
    <name evidence="2" type="ORF">DVA86_17035</name>
</gene>
<dbReference type="SMART" id="SM00317">
    <property type="entry name" value="SET"/>
    <property type="match status" value="1"/>
</dbReference>
<reference evidence="2 3" key="1">
    <citation type="submission" date="2018-07" db="EMBL/GenBank/DDBJ databases">
        <title>Draft genome of the type strain Streptomyces armeniacus ATCC 15676.</title>
        <authorList>
            <person name="Labana P."/>
            <person name="Gosse J.T."/>
            <person name="Boddy C.N."/>
        </authorList>
    </citation>
    <scope>NUCLEOTIDE SEQUENCE [LARGE SCALE GENOMIC DNA]</scope>
    <source>
        <strain evidence="2 3">ATCC 15676</strain>
    </source>
</reference>
<dbReference type="PANTHER" id="PTHR12350:SF19">
    <property type="entry name" value="SET DOMAIN-CONTAINING PROTEIN"/>
    <property type="match status" value="1"/>
</dbReference>
<evidence type="ECO:0000313" key="3">
    <source>
        <dbReference type="Proteomes" id="UP000254425"/>
    </source>
</evidence>
<dbReference type="InterPro" id="IPR046341">
    <property type="entry name" value="SET_dom_sf"/>
</dbReference>
<dbReference type="PANTHER" id="PTHR12350">
    <property type="entry name" value="HISTONE-LYSINE N-METHYLTRANSFERASE-RELATED"/>
    <property type="match status" value="1"/>
</dbReference>
<sequence length="176" mass="19502">MAPTPDPHCRLHSHAEVRPSPIAGLGLFARAPIAAGTVVARLGGRLVSEQELQDLFTAAALQPDRPYIDTIAVTETEHLVLPPRSEQFIGYSNHDCDPNLWWEGPYDLVARRDIPTDEELTSDYATSTWDPQFVLACSCGSPADCRGTVTGNDWQLPELRTRYGNHWVPVLLSRMP</sequence>
<proteinExistence type="predicted"/>
<evidence type="ECO:0000313" key="2">
    <source>
        <dbReference type="EMBL" id="AXK34108.1"/>
    </source>
</evidence>
<evidence type="ECO:0000259" key="1">
    <source>
        <dbReference type="SMART" id="SM00317"/>
    </source>
</evidence>